<feature type="compositionally biased region" description="Acidic residues" evidence="1">
    <location>
        <begin position="21"/>
        <end position="53"/>
    </location>
</feature>
<keyword evidence="3" id="KW-1185">Reference proteome</keyword>
<evidence type="ECO:0000313" key="2">
    <source>
        <dbReference type="EMBL" id="CAK9024620.1"/>
    </source>
</evidence>
<sequence>MPSAADVLAQMAADGDHGEADPDQQMEEGDDNYDDEPNLTDDDVLVEQEDEGQEALYQRVGAGRPGRNGPRTPARGDGVEDRGKDRDGGPSTPSSQRSKASTSQPDGNTRHRPRGNLPPAPVFDGDRKKDPKCFNHWVQKVDSYIEIAKKIIDESEIGLRLHAALEGEASDYLEDIPARTFGVDEGWKILMHVLKDKFDERRMRKVGSAMQCREAGLVLPDEIMTYFFFEHSNSSMERQANILLRTGGEYTWSKVKQAVDLLYPQTYVHQRRDNQQYRQGKGRTARETGTWEEPHSADTTNMDIEDWLYYEDPVERLAESDSVGYLPEPLARELHEVFATHRENRAKLARAVKARGFYTNKGKGKGKPPGKKGKSSGALHSPQKGDKGSRKGGKGKARGGMSLDELKKVTACGDCQQLGHWKGDPQCPKATKKAHETHTIDLDPDEIVGEVDSWWDEDYWEAHEVSTWATQRQESPVKKVEPTKNSKDAESELYVGLTVDEADDVVRGINQLKRKVADSRPRSSKDTALIDASRGADIEADIFDRKNVYDKKPLDVFTATALIQEKIEERKMKAKTTAKPTSVWDCLEKKTTYDLDELRVTHMVRNCQLLPAECHDPGLQYLLHDLLHGECPDGDQRVPRDVFSNTRLAPTVREGVAYLTIDTACENTVGGKTHLMMVARILEAKYKVKPVIHPEEESYRFGPGEPRVSTERWHVPIGIGGVPMVIKSSALEDGDPGQNKIPWLAGQGPPGKVPSLEDYSGVLWMTGKAYMDDRSPKETHIYNPEDDPYATGDITIPSIELRCLVVVEKQIVATKALRELEHRAPALIGYAKALIQETYLLAEDLPPTLPPASTNAKGRTTHTAISLTYPEEPSHCPHLVEHGRRYGNAHGKFRECVNCGSVWRGIDYVVPISEEVVTTYKIYVGLCAKPGGKVTKGATTRLPQRVSSAGYSSSSFSLPPRSMEAAYGRSWEDTQKAPFKAKPKAHLKVKQEPIEITEWDDQSMVEITSEEELVQEPVYEAVADEDFGDCQSTTGYRGVWSILQANCNYLGREDELAKLRSKWYETTACLCMFGLTGKNGLPMQKRVRFVATDPIFVEELDLQCDRAHQHEKVAGSNTAASACYPPDLGDAICRAFWRIVEQEDYGTMTVNESYNTNTAWYVDVNRQESEWKPLLSEAEEVSWCPGLEDCHRASILLRNDDTITIETEYFKTAQAPRERFVTPVRVAIFVTGYAPGDPADPTPQREGERQYLEAPPELLQLLPDGEAAAYEDRIITKQTYAQEQWFTGPPLTVKQKRFAPAIVKLRKNLGHPSQPDLTRALVQEGNVETEAIELSRRLKCAVCERSRRPKIPRPTSFKVIGAFNSKLCMDFVHLPDIQGNQHQFLHILEPNGSFNVFYPSPTREPGAVWDLFTLLWASWAGYPKYLWVDKDGGFQAEFLERIRSMGTIVDNPPAEAHWQAGDSEVEAYNRAFKEVGKKLVDEMALEGDRDMKTLACAVAAALNDKVRSSGCSAYQWVFGRNPEIPEDVLSPDGKFEALQAMELDDELRKRAIIRAQADEKLSAYRLNEAVRTAILRKAHPIRESYMESWWHFGAKPNIDKAGKARKAEEYQHLVREHILQEIQDHPPDDHEDARTGTLPPEELPPVPEDDELDEEDIDRAPLFDMDGLMDDVEYTPSLRPEAAEQPETPSHGTDLTTLPATSPHGLTRAPGTPVDHLWRIEGQESKKPRLEQVSTGSAATPPPQEEPMATPRLEPSGVNIASRLAYEVLSNVAELYMILVEDKIFRNVNMDKKWTGYTVFMVIDSKNVLQAVASWQNPQTMSRKDKKALEKELPWSAIPLEHRELYRQALVKEWTTWKKYEAVKILSLECSREVEKLFDPSRILAARVCYRDKRAGDQAEGIVRLLYQNGRLILAIGAHVDDLICTGQPETADAVLDRVRAEFDFGDWHDSRKEGQLVYGGKEIAKDDVVTISQESFFRALTLTPVPRWRTLMKDSALTPAEVTELKSGGGCLHWLTGEQALEGGPQVPELEDEIRADSDGTGTDRGVLRRLMGQRGGSQSQAGYMVFITGNKVYTPEGDVANLVEWRSHRIRRRCRSTLAAETMALDAAADAALFTRELLAELLIEGFSNFHGEALDAGHWSSSRSFSGARTQWREDEGHLYRWVPTDVQMADHLTKVKPQHELRQLLNENHLALMSTEPERRRPQLMQPTLRAG</sequence>
<feature type="region of interest" description="Disordered" evidence="1">
    <location>
        <begin position="1622"/>
        <end position="1654"/>
    </location>
</feature>
<feature type="region of interest" description="Disordered" evidence="1">
    <location>
        <begin position="1680"/>
        <end position="1754"/>
    </location>
</feature>
<protein>
    <submittedName>
        <fullName evidence="2">Copia protein</fullName>
    </submittedName>
</protein>
<feature type="compositionally biased region" description="Polar residues" evidence="1">
    <location>
        <begin position="1687"/>
        <end position="1700"/>
    </location>
</feature>
<feature type="compositionally biased region" description="Basic residues" evidence="1">
    <location>
        <begin position="362"/>
        <end position="374"/>
    </location>
</feature>
<evidence type="ECO:0000256" key="1">
    <source>
        <dbReference type="SAM" id="MobiDB-lite"/>
    </source>
</evidence>
<comment type="caution">
    <text evidence="2">The sequence shown here is derived from an EMBL/GenBank/DDBJ whole genome shotgun (WGS) entry which is preliminary data.</text>
</comment>
<reference evidence="2 3" key="1">
    <citation type="submission" date="2024-02" db="EMBL/GenBank/DDBJ databases">
        <authorList>
            <person name="Chen Y."/>
            <person name="Shah S."/>
            <person name="Dougan E. K."/>
            <person name="Thang M."/>
            <person name="Chan C."/>
        </authorList>
    </citation>
    <scope>NUCLEOTIDE SEQUENCE [LARGE SCALE GENOMIC DNA]</scope>
</reference>
<dbReference type="EMBL" id="CAXAMM010010946">
    <property type="protein sequence ID" value="CAK9024620.1"/>
    <property type="molecule type" value="Genomic_DNA"/>
</dbReference>
<name>A0ABP0KE17_9DINO</name>
<dbReference type="SUPFAM" id="SSF53098">
    <property type="entry name" value="Ribonuclease H-like"/>
    <property type="match status" value="1"/>
</dbReference>
<feature type="region of interest" description="Disordered" evidence="1">
    <location>
        <begin position="274"/>
        <end position="297"/>
    </location>
</feature>
<evidence type="ECO:0000313" key="3">
    <source>
        <dbReference type="Proteomes" id="UP001642464"/>
    </source>
</evidence>
<dbReference type="InterPro" id="IPR036397">
    <property type="entry name" value="RNaseH_sf"/>
</dbReference>
<organism evidence="2 3">
    <name type="scientific">Durusdinium trenchii</name>
    <dbReference type="NCBI Taxonomy" id="1381693"/>
    <lineage>
        <taxon>Eukaryota</taxon>
        <taxon>Sar</taxon>
        <taxon>Alveolata</taxon>
        <taxon>Dinophyceae</taxon>
        <taxon>Suessiales</taxon>
        <taxon>Symbiodiniaceae</taxon>
        <taxon>Durusdinium</taxon>
    </lineage>
</organism>
<gene>
    <name evidence="2" type="ORF">SCF082_LOCUS16715</name>
</gene>
<proteinExistence type="predicted"/>
<dbReference type="Proteomes" id="UP001642464">
    <property type="component" value="Unassembled WGS sequence"/>
</dbReference>
<dbReference type="InterPro" id="IPR012337">
    <property type="entry name" value="RNaseH-like_sf"/>
</dbReference>
<feature type="compositionally biased region" description="Basic and acidic residues" evidence="1">
    <location>
        <begin position="77"/>
        <end position="88"/>
    </location>
</feature>
<feature type="compositionally biased region" description="Basic and acidic residues" evidence="1">
    <location>
        <begin position="1622"/>
        <end position="1634"/>
    </location>
</feature>
<feature type="region of interest" description="Disordered" evidence="1">
    <location>
        <begin position="357"/>
        <end position="402"/>
    </location>
</feature>
<feature type="compositionally biased region" description="Polar residues" evidence="1">
    <location>
        <begin position="91"/>
        <end position="107"/>
    </location>
</feature>
<feature type="compositionally biased region" description="Basic and acidic residues" evidence="1">
    <location>
        <begin position="1716"/>
        <end position="1730"/>
    </location>
</feature>
<feature type="region of interest" description="Disordered" evidence="1">
    <location>
        <begin position="1"/>
        <end position="129"/>
    </location>
</feature>
<accession>A0ABP0KE17</accession>
<dbReference type="Gene3D" id="3.30.420.10">
    <property type="entry name" value="Ribonuclease H-like superfamily/Ribonuclease H"/>
    <property type="match status" value="1"/>
</dbReference>